<organism evidence="4 5">
    <name type="scientific">Parasphingorhabdus marina DSM 22363</name>
    <dbReference type="NCBI Taxonomy" id="1123272"/>
    <lineage>
        <taxon>Bacteria</taxon>
        <taxon>Pseudomonadati</taxon>
        <taxon>Pseudomonadota</taxon>
        <taxon>Alphaproteobacteria</taxon>
        <taxon>Sphingomonadales</taxon>
        <taxon>Sphingomonadaceae</taxon>
        <taxon>Parasphingorhabdus</taxon>
    </lineage>
</organism>
<feature type="domain" description="DprA winged helix" evidence="3">
    <location>
        <begin position="316"/>
        <end position="369"/>
    </location>
</feature>
<feature type="domain" description="Smf/DprA SLOG" evidence="2">
    <location>
        <begin position="78"/>
        <end position="283"/>
    </location>
</feature>
<dbReference type="GO" id="GO:0009294">
    <property type="term" value="P:DNA-mediated transformation"/>
    <property type="evidence" value="ECO:0007669"/>
    <property type="project" value="InterPro"/>
</dbReference>
<dbReference type="Pfam" id="PF17782">
    <property type="entry name" value="WHD_DprA"/>
    <property type="match status" value="1"/>
</dbReference>
<protein>
    <submittedName>
        <fullName evidence="4">DNA processing protein</fullName>
    </submittedName>
</protein>
<name>A0A1N6FM87_9SPHN</name>
<accession>A0A1N6FM87</accession>
<reference evidence="5" key="1">
    <citation type="submission" date="2016-11" db="EMBL/GenBank/DDBJ databases">
        <authorList>
            <person name="Varghese N."/>
            <person name="Submissions S."/>
        </authorList>
    </citation>
    <scope>NUCLEOTIDE SEQUENCE [LARGE SCALE GENOMIC DNA]</scope>
    <source>
        <strain evidence="5">DSM 22363</strain>
    </source>
</reference>
<dbReference type="InterPro" id="IPR041614">
    <property type="entry name" value="DprA_WH"/>
</dbReference>
<evidence type="ECO:0000259" key="2">
    <source>
        <dbReference type="Pfam" id="PF02481"/>
    </source>
</evidence>
<keyword evidence="5" id="KW-1185">Reference proteome</keyword>
<dbReference type="AlphaFoldDB" id="A0A1N6FM87"/>
<evidence type="ECO:0000313" key="5">
    <source>
        <dbReference type="Proteomes" id="UP000185192"/>
    </source>
</evidence>
<sequence length="378" mass="40738">MNMDVESGEPFDRLRLIRSSNVGPVSYYRLLKEFGTAKRALEALPDLARGGGRRRPEIASAETVAREIESVQQVGGKYLFHDDPDYPAILSELRNAPPVLIWRGNISLLQNPSVAVVGARNASAASRSFARQLANELSEQGMTVVSGLARGIDTAAHEGSIQHGPVAVIAGGTDVYFPPENQALQERIAETGLLLSEQPPGTEPHARHFPFRNRIIAGLATGALVIEAAPRSGSLITARLAAESGRQVMAVPGSPMDPRSQGCNSLIREGASLIQSAEDVLELIRPIDERMSRPMPSEPQSRTKPAASPIDRPLVATNRQDQEAKIIDLLSATPVTVDELIRQSHLDPSDIQLILLELELAGKLTRSAGARVALSRLH</sequence>
<gene>
    <name evidence="4" type="ORF">SAMN02745824_2456</name>
</gene>
<dbReference type="STRING" id="1123272.SAMN02745824_2456"/>
<dbReference type="EMBL" id="FSQW01000002">
    <property type="protein sequence ID" value="SIN96427.1"/>
    <property type="molecule type" value="Genomic_DNA"/>
</dbReference>
<dbReference type="NCBIfam" id="TIGR00732">
    <property type="entry name" value="dprA"/>
    <property type="match status" value="1"/>
</dbReference>
<dbReference type="Pfam" id="PF02481">
    <property type="entry name" value="DNA_processg_A"/>
    <property type="match status" value="1"/>
</dbReference>
<dbReference type="Proteomes" id="UP000185192">
    <property type="component" value="Unassembled WGS sequence"/>
</dbReference>
<dbReference type="InterPro" id="IPR036388">
    <property type="entry name" value="WH-like_DNA-bd_sf"/>
</dbReference>
<dbReference type="PANTHER" id="PTHR43022:SF1">
    <property type="entry name" value="PROTEIN SMF"/>
    <property type="match status" value="1"/>
</dbReference>
<dbReference type="PANTHER" id="PTHR43022">
    <property type="entry name" value="PROTEIN SMF"/>
    <property type="match status" value="1"/>
</dbReference>
<evidence type="ECO:0000313" key="4">
    <source>
        <dbReference type="EMBL" id="SIN96427.1"/>
    </source>
</evidence>
<evidence type="ECO:0000256" key="1">
    <source>
        <dbReference type="ARBA" id="ARBA00006525"/>
    </source>
</evidence>
<evidence type="ECO:0000259" key="3">
    <source>
        <dbReference type="Pfam" id="PF17782"/>
    </source>
</evidence>
<dbReference type="InterPro" id="IPR003488">
    <property type="entry name" value="DprA"/>
</dbReference>
<dbReference type="SUPFAM" id="SSF102405">
    <property type="entry name" value="MCP/YpsA-like"/>
    <property type="match status" value="1"/>
</dbReference>
<dbReference type="Gene3D" id="1.10.10.10">
    <property type="entry name" value="Winged helix-like DNA-binding domain superfamily/Winged helix DNA-binding domain"/>
    <property type="match status" value="1"/>
</dbReference>
<proteinExistence type="inferred from homology"/>
<dbReference type="Pfam" id="PF21102">
    <property type="entry name" value="DprA_N"/>
    <property type="match status" value="1"/>
</dbReference>
<dbReference type="InterPro" id="IPR057666">
    <property type="entry name" value="DrpA_SLOG"/>
</dbReference>
<dbReference type="Gene3D" id="3.40.50.450">
    <property type="match status" value="1"/>
</dbReference>
<comment type="similarity">
    <text evidence="1">Belongs to the DprA/Smf family.</text>
</comment>